<dbReference type="OrthoDB" id="59711at2759"/>
<organism evidence="1">
    <name type="scientific">Aphanomyces astaci</name>
    <name type="common">Crayfish plague agent</name>
    <dbReference type="NCBI Taxonomy" id="112090"/>
    <lineage>
        <taxon>Eukaryota</taxon>
        <taxon>Sar</taxon>
        <taxon>Stramenopiles</taxon>
        <taxon>Oomycota</taxon>
        <taxon>Saprolegniomycetes</taxon>
        <taxon>Saprolegniales</taxon>
        <taxon>Verrucalvaceae</taxon>
        <taxon>Aphanomyces</taxon>
    </lineage>
</organism>
<evidence type="ECO:0000313" key="1">
    <source>
        <dbReference type="EMBL" id="ETV80889.1"/>
    </source>
</evidence>
<dbReference type="EMBL" id="KI913125">
    <property type="protein sequence ID" value="ETV80889.1"/>
    <property type="molecule type" value="Genomic_DNA"/>
</dbReference>
<reference evidence="1" key="1">
    <citation type="submission" date="2013-12" db="EMBL/GenBank/DDBJ databases">
        <title>The Genome Sequence of Aphanomyces astaci APO3.</title>
        <authorList>
            <consortium name="The Broad Institute Genomics Platform"/>
            <person name="Russ C."/>
            <person name="Tyler B."/>
            <person name="van West P."/>
            <person name="Dieguez-Uribeondo J."/>
            <person name="Young S.K."/>
            <person name="Zeng Q."/>
            <person name="Gargeya S."/>
            <person name="Fitzgerald M."/>
            <person name="Abouelleil A."/>
            <person name="Alvarado L."/>
            <person name="Chapman S.B."/>
            <person name="Gainer-Dewar J."/>
            <person name="Goldberg J."/>
            <person name="Griggs A."/>
            <person name="Gujja S."/>
            <person name="Hansen M."/>
            <person name="Howarth C."/>
            <person name="Imamovic A."/>
            <person name="Ireland A."/>
            <person name="Larimer J."/>
            <person name="McCowan C."/>
            <person name="Murphy C."/>
            <person name="Pearson M."/>
            <person name="Poon T.W."/>
            <person name="Priest M."/>
            <person name="Roberts A."/>
            <person name="Saif S."/>
            <person name="Shea T."/>
            <person name="Sykes S."/>
            <person name="Wortman J."/>
            <person name="Nusbaum C."/>
            <person name="Birren B."/>
        </authorList>
    </citation>
    <scope>NUCLEOTIDE SEQUENCE [LARGE SCALE GENOMIC DNA]</scope>
    <source>
        <strain evidence="1">APO3</strain>
    </source>
</reference>
<proteinExistence type="predicted"/>
<gene>
    <name evidence="1" type="ORF">H257_06343</name>
</gene>
<name>W4GPE1_APHAT</name>
<sequence length="203" mass="23395">MTLLSWKEFAQAFQTDRNMVEHQHRCLQKQVAALESPQHMLLLWFTSTHSPVHAPLLTYKLTSLLGDTTARSLGLDWISKHLYHNLDPDFLERCRDADHGDGLRYLRYASLNSQARNDSFHEMMLARLDGLVKFELQGNTQVLRYRRGGSSVVDAYDHLAWLPYVTHSLRRASGENSPWKSSVRPVKFAHLQRRTDAVATHVT</sequence>
<dbReference type="AlphaFoldDB" id="W4GPE1"/>
<dbReference type="RefSeq" id="XP_009829836.1">
    <property type="nucleotide sequence ID" value="XM_009831534.1"/>
</dbReference>
<dbReference type="VEuPathDB" id="FungiDB:H257_06343"/>
<protein>
    <submittedName>
        <fullName evidence="1">Uncharacterized protein</fullName>
    </submittedName>
</protein>
<accession>W4GPE1</accession>
<dbReference type="GeneID" id="20808339"/>